<dbReference type="EMBL" id="GGEC01087884">
    <property type="protein sequence ID" value="MBX68368.1"/>
    <property type="molecule type" value="Transcribed_RNA"/>
</dbReference>
<name>A0A2P2QN18_RHIMU</name>
<reference evidence="1" key="1">
    <citation type="submission" date="2018-02" db="EMBL/GenBank/DDBJ databases">
        <title>Rhizophora mucronata_Transcriptome.</title>
        <authorList>
            <person name="Meera S.P."/>
            <person name="Sreeshan A."/>
            <person name="Augustine A."/>
        </authorList>
    </citation>
    <scope>NUCLEOTIDE SEQUENCE</scope>
    <source>
        <tissue evidence="1">Leaf</tissue>
    </source>
</reference>
<dbReference type="AlphaFoldDB" id="A0A2P2QN18"/>
<accession>A0A2P2QN18</accession>
<sequence>MTERKKLRISIKQKLSQANSFEFNMVAVALIGGMHNTFTGQTTLET</sequence>
<proteinExistence type="predicted"/>
<organism evidence="1">
    <name type="scientific">Rhizophora mucronata</name>
    <name type="common">Asiatic mangrove</name>
    <dbReference type="NCBI Taxonomy" id="61149"/>
    <lineage>
        <taxon>Eukaryota</taxon>
        <taxon>Viridiplantae</taxon>
        <taxon>Streptophyta</taxon>
        <taxon>Embryophyta</taxon>
        <taxon>Tracheophyta</taxon>
        <taxon>Spermatophyta</taxon>
        <taxon>Magnoliopsida</taxon>
        <taxon>eudicotyledons</taxon>
        <taxon>Gunneridae</taxon>
        <taxon>Pentapetalae</taxon>
        <taxon>rosids</taxon>
        <taxon>fabids</taxon>
        <taxon>Malpighiales</taxon>
        <taxon>Rhizophoraceae</taxon>
        <taxon>Rhizophora</taxon>
    </lineage>
</organism>
<evidence type="ECO:0000313" key="1">
    <source>
        <dbReference type="EMBL" id="MBX68368.1"/>
    </source>
</evidence>
<protein>
    <submittedName>
        <fullName evidence="1">Uncharacterized protein</fullName>
    </submittedName>
</protein>